<evidence type="ECO:0000313" key="2">
    <source>
        <dbReference type="EMBL" id="QER87144.1"/>
    </source>
</evidence>
<gene>
    <name evidence="2" type="ORF">F3L20_15675</name>
</gene>
<feature type="region of interest" description="Disordered" evidence="1">
    <location>
        <begin position="127"/>
        <end position="161"/>
    </location>
</feature>
<protein>
    <recommendedName>
        <fullName evidence="4">SsgA family sporulation/cell division regulator</fullName>
    </recommendedName>
</protein>
<evidence type="ECO:0000313" key="3">
    <source>
        <dbReference type="Proteomes" id="UP000324308"/>
    </source>
</evidence>
<dbReference type="Proteomes" id="UP000324308">
    <property type="component" value="Chromosome"/>
</dbReference>
<dbReference type="EMBL" id="CP043959">
    <property type="protein sequence ID" value="QER87144.1"/>
    <property type="molecule type" value="Genomic_DNA"/>
</dbReference>
<name>A0ABX5ZS72_STRTE</name>
<accession>A0ABX5ZS72</accession>
<evidence type="ECO:0000256" key="1">
    <source>
        <dbReference type="SAM" id="MobiDB-lite"/>
    </source>
</evidence>
<keyword evidence="3" id="KW-1185">Reference proteome</keyword>
<organism evidence="2 3">
    <name type="scientific">Streptomyces tendae</name>
    <dbReference type="NCBI Taxonomy" id="1932"/>
    <lineage>
        <taxon>Bacteria</taxon>
        <taxon>Bacillati</taxon>
        <taxon>Actinomycetota</taxon>
        <taxon>Actinomycetes</taxon>
        <taxon>Kitasatosporales</taxon>
        <taxon>Streptomycetaceae</taxon>
        <taxon>Streptomyces</taxon>
    </lineage>
</organism>
<dbReference type="InterPro" id="IPR046036">
    <property type="entry name" value="DUF5994"/>
</dbReference>
<reference evidence="2 3" key="1">
    <citation type="submission" date="2019-09" db="EMBL/GenBank/DDBJ databases">
        <title>Draft genome sequence of the Ebosin-producing strain Streptomyces sp. 139.</title>
        <authorList>
            <person name="Ai L."/>
            <person name="Geng M."/>
            <person name="Ma M."/>
            <person name="Bai L."/>
        </authorList>
    </citation>
    <scope>NUCLEOTIDE SEQUENCE [LARGE SCALE GENOMIC DNA]</scope>
    <source>
        <strain evidence="2 3">139</strain>
    </source>
</reference>
<sequence>MNVTIDRTMASRRLSAPPARLSLTPAPGGLDGVWWPRSRALSRELPLLTAALDGPWGRLTGVTVNPAHWPVIPSWVSLAGRAVWVDWSAEEQDPHRLTLFFADGRRDVLVVPPEAGAAAAELMRGAGRGAGGRAGVAADRMDGRSAVEAWETDGGAGAPSP</sequence>
<dbReference type="RefSeq" id="WP_150154916.1">
    <property type="nucleotide sequence ID" value="NZ_CP043959.1"/>
</dbReference>
<dbReference type="Pfam" id="PF19457">
    <property type="entry name" value="DUF5994"/>
    <property type="match status" value="1"/>
</dbReference>
<evidence type="ECO:0008006" key="4">
    <source>
        <dbReference type="Google" id="ProtNLM"/>
    </source>
</evidence>
<proteinExistence type="predicted"/>